<dbReference type="PRINTS" id="PR00469">
    <property type="entry name" value="PNDRDTASEII"/>
</dbReference>
<dbReference type="PANTHER" id="PTHR42949:SF3">
    <property type="entry name" value="ANAEROBIC GLYCEROL-3-PHOSPHATE DEHYDROGENASE SUBUNIT B"/>
    <property type="match status" value="1"/>
</dbReference>
<dbReference type="EMBL" id="WOTH01000004">
    <property type="protein sequence ID" value="NHO53059.1"/>
    <property type="molecule type" value="Genomic_DNA"/>
</dbReference>
<protein>
    <submittedName>
        <fullName evidence="3">FAD-binding protein</fullName>
    </submittedName>
</protein>
<evidence type="ECO:0000313" key="3">
    <source>
        <dbReference type="EMBL" id="NHO53059.1"/>
    </source>
</evidence>
<dbReference type="SUPFAM" id="SSF51905">
    <property type="entry name" value="FAD/NAD(P)-binding domain"/>
    <property type="match status" value="1"/>
</dbReference>
<proteinExistence type="predicted"/>
<dbReference type="InterPro" id="IPR051691">
    <property type="entry name" value="Metab_Enz_Cyan_OpOx_G3PDH"/>
</dbReference>
<dbReference type="Pfam" id="PF07992">
    <property type="entry name" value="Pyr_redox_2"/>
    <property type="match status" value="1"/>
</dbReference>
<evidence type="ECO:0000256" key="1">
    <source>
        <dbReference type="ARBA" id="ARBA00023002"/>
    </source>
</evidence>
<name>A0A967B613_9PROT</name>
<dbReference type="InterPro" id="IPR023753">
    <property type="entry name" value="FAD/NAD-binding_dom"/>
</dbReference>
<dbReference type="PANTHER" id="PTHR42949">
    <property type="entry name" value="ANAEROBIC GLYCEROL-3-PHOSPHATE DEHYDROGENASE SUBUNIT B"/>
    <property type="match status" value="1"/>
</dbReference>
<comment type="caution">
    <text evidence="3">The sequence shown here is derived from an EMBL/GenBank/DDBJ whole genome shotgun (WGS) entry which is preliminary data.</text>
</comment>
<accession>A0A967B613</accession>
<organism evidence="3 4">
    <name type="scientific">Acetobacter estunensis</name>
    <dbReference type="NCBI Taxonomy" id="104097"/>
    <lineage>
        <taxon>Bacteria</taxon>
        <taxon>Pseudomonadati</taxon>
        <taxon>Pseudomonadota</taxon>
        <taxon>Alphaproteobacteria</taxon>
        <taxon>Acetobacterales</taxon>
        <taxon>Acetobacteraceae</taxon>
        <taxon>Acetobacter</taxon>
    </lineage>
</organism>
<feature type="domain" description="FAD/NAD(P)-binding" evidence="2">
    <location>
        <begin position="2"/>
        <end position="296"/>
    </location>
</feature>
<dbReference type="AlphaFoldDB" id="A0A967B613"/>
<dbReference type="Gene3D" id="3.50.50.60">
    <property type="entry name" value="FAD/NAD(P)-binding domain"/>
    <property type="match status" value="2"/>
</dbReference>
<gene>
    <name evidence="3" type="ORF">GOB87_03660</name>
</gene>
<evidence type="ECO:0000259" key="2">
    <source>
        <dbReference type="Pfam" id="PF07992"/>
    </source>
</evidence>
<evidence type="ECO:0000313" key="4">
    <source>
        <dbReference type="Proteomes" id="UP000597459"/>
    </source>
</evidence>
<keyword evidence="4" id="KW-1185">Reference proteome</keyword>
<keyword evidence="1" id="KW-0560">Oxidoreductase</keyword>
<dbReference type="GO" id="GO:0016491">
    <property type="term" value="F:oxidoreductase activity"/>
    <property type="evidence" value="ECO:0007669"/>
    <property type="project" value="UniProtKB-KW"/>
</dbReference>
<sequence>MHDVLIVGAGPAGVNAARVLRKAGVRNIAVLERTREVGGLPRYCGHTGFGMMDFGRVWRGPRYARALAASVADVPVLTDTTVTAIEPGGVVHVATERGLETWRARTVLLATGTRETPRGPRLVSGTRPWGVTTTGAFQEMVMKGLRPFERPVIVGTELVAFSALMTARHGGVRPVAMIEENARITAQRPADVLARLVYGTAVHLETRLVSILGGEKVEGVEIEHAGVRRVLPCDGVVFTGRFVPDAILARLSGITLDNGTHGPLVDSTFRTLDPRVFAAGNVLRAVEHSGMAAREGQRAARMMLRALSGRLPDVRKAVPVERGEGVASVLPQRLYPAPKGNVTLHARVAQARKGMLRLVDERGRVLAERRVHALPERRLELPLPASLLEGVAALRVEVV</sequence>
<dbReference type="RefSeq" id="WP_166313190.1">
    <property type="nucleotide sequence ID" value="NZ_WOTH01000004.1"/>
</dbReference>
<dbReference type="PRINTS" id="PR00368">
    <property type="entry name" value="FADPNR"/>
</dbReference>
<dbReference type="InterPro" id="IPR036188">
    <property type="entry name" value="FAD/NAD-bd_sf"/>
</dbReference>
<reference evidence="3" key="1">
    <citation type="submission" date="2019-11" db="EMBL/GenBank/DDBJ databases">
        <title>Description of new Acetobacter species.</title>
        <authorList>
            <person name="Cleenwerck I."/>
            <person name="Sombolestani A.S."/>
        </authorList>
    </citation>
    <scope>NUCLEOTIDE SEQUENCE</scope>
    <source>
        <strain evidence="3">LMG 1626</strain>
    </source>
</reference>
<dbReference type="Proteomes" id="UP000597459">
    <property type="component" value="Unassembled WGS sequence"/>
</dbReference>